<feature type="compositionally biased region" description="Polar residues" evidence="1">
    <location>
        <begin position="372"/>
        <end position="381"/>
    </location>
</feature>
<evidence type="ECO:0000313" key="2">
    <source>
        <dbReference type="EMBL" id="PPQ84731.1"/>
    </source>
</evidence>
<dbReference type="Proteomes" id="UP000283269">
    <property type="component" value="Unassembled WGS sequence"/>
</dbReference>
<name>A0A409X1W4_PSICY</name>
<comment type="caution">
    <text evidence="2">The sequence shown here is derived from an EMBL/GenBank/DDBJ whole genome shotgun (WGS) entry which is preliminary data.</text>
</comment>
<sequence length="401" mass="43272">MPSFESNYQSSLSIFHTVLDHRGDQERSKGHVSDDISVRDFAENVWGLGAEKCRVILDVSFQLREDTLARYRQVLNVESYAKALESELQASSVIPWCISRLSNAISTRIKSGASFTTISTDRPAPSKNHGRHTPIPPRLRPHRPQHWAPAPVRLRLWVPSPPRRGMRPVSSVVGFSIPAAALTAGAAMAAMGATLKVRPRGLAGEQREHVLRALGAAGDGALPAVSPAFGGAWAGGDGWVDGERAGGGKEKEKGRETLLVDATIKFLREFVYDKKVAKAVNGNGKANGNTLASASAVASGSGSGNGFGKGERERDEDDWDGELFLPTGIHDAMKTKKRFDGRTPRRRGRVLWALPRYIGRRIARAAAYCQPPASSSRQINSVDAGAGVEEREEAAPPEEDG</sequence>
<organism evidence="2 3">
    <name type="scientific">Psilocybe cyanescens</name>
    <dbReference type="NCBI Taxonomy" id="93625"/>
    <lineage>
        <taxon>Eukaryota</taxon>
        <taxon>Fungi</taxon>
        <taxon>Dikarya</taxon>
        <taxon>Basidiomycota</taxon>
        <taxon>Agaricomycotina</taxon>
        <taxon>Agaricomycetes</taxon>
        <taxon>Agaricomycetidae</taxon>
        <taxon>Agaricales</taxon>
        <taxon>Agaricineae</taxon>
        <taxon>Strophariaceae</taxon>
        <taxon>Psilocybe</taxon>
    </lineage>
</organism>
<accession>A0A409X1W4</accession>
<protein>
    <submittedName>
        <fullName evidence="2">Uncharacterized protein</fullName>
    </submittedName>
</protein>
<dbReference type="EMBL" id="NHYD01002823">
    <property type="protein sequence ID" value="PPQ84731.1"/>
    <property type="molecule type" value="Genomic_DNA"/>
</dbReference>
<proteinExistence type="predicted"/>
<gene>
    <name evidence="2" type="ORF">CVT25_013796</name>
</gene>
<feature type="region of interest" description="Disordered" evidence="1">
    <location>
        <begin position="369"/>
        <end position="401"/>
    </location>
</feature>
<feature type="region of interest" description="Disordered" evidence="1">
    <location>
        <begin position="116"/>
        <end position="144"/>
    </location>
</feature>
<feature type="compositionally biased region" description="Acidic residues" evidence="1">
    <location>
        <begin position="390"/>
        <end position="401"/>
    </location>
</feature>
<evidence type="ECO:0000256" key="1">
    <source>
        <dbReference type="SAM" id="MobiDB-lite"/>
    </source>
</evidence>
<dbReference type="AlphaFoldDB" id="A0A409X1W4"/>
<keyword evidence="3" id="KW-1185">Reference proteome</keyword>
<reference evidence="2 3" key="1">
    <citation type="journal article" date="2018" name="Evol. Lett.">
        <title>Horizontal gene cluster transfer increased hallucinogenic mushroom diversity.</title>
        <authorList>
            <person name="Reynolds H.T."/>
            <person name="Vijayakumar V."/>
            <person name="Gluck-Thaler E."/>
            <person name="Korotkin H.B."/>
            <person name="Matheny P.B."/>
            <person name="Slot J.C."/>
        </authorList>
    </citation>
    <scope>NUCLEOTIDE SEQUENCE [LARGE SCALE GENOMIC DNA]</scope>
    <source>
        <strain evidence="2 3">2631</strain>
    </source>
</reference>
<feature type="region of interest" description="Disordered" evidence="1">
    <location>
        <begin position="295"/>
        <end position="320"/>
    </location>
</feature>
<evidence type="ECO:0000313" key="3">
    <source>
        <dbReference type="Proteomes" id="UP000283269"/>
    </source>
</evidence>
<dbReference type="InParanoid" id="A0A409X1W4"/>
<dbReference type="STRING" id="93625.A0A409X1W4"/>